<keyword evidence="3" id="KW-1185">Reference proteome</keyword>
<comment type="caution">
    <text evidence="2">The sequence shown here is derived from an EMBL/GenBank/DDBJ whole genome shotgun (WGS) entry which is preliminary data.</text>
</comment>
<dbReference type="PANTHER" id="PTHR34198">
    <property type="entry name" value="OS01G0175100 PROTEIN"/>
    <property type="match status" value="1"/>
</dbReference>
<dbReference type="EMBL" id="VEPZ02000978">
    <property type="protein sequence ID" value="KAE8705816.1"/>
    <property type="molecule type" value="Genomic_DNA"/>
</dbReference>
<evidence type="ECO:0000256" key="1">
    <source>
        <dbReference type="SAM" id="MobiDB-lite"/>
    </source>
</evidence>
<dbReference type="PANTHER" id="PTHR34198:SF21">
    <property type="entry name" value="PROTEIN, PUTATIVE-RELATED"/>
    <property type="match status" value="1"/>
</dbReference>
<dbReference type="OrthoDB" id="1913905at2759"/>
<dbReference type="Proteomes" id="UP000436088">
    <property type="component" value="Unassembled WGS sequence"/>
</dbReference>
<gene>
    <name evidence="2" type="ORF">F3Y22_tig00110415pilonHSYRG00007</name>
</gene>
<dbReference type="AlphaFoldDB" id="A0A6A3ANQ5"/>
<name>A0A6A3ANQ5_HIBSY</name>
<accession>A0A6A3ANQ5</accession>
<protein>
    <submittedName>
        <fullName evidence="2">GTP-binding nuclear protein Ran-3-like</fullName>
    </submittedName>
</protein>
<proteinExistence type="predicted"/>
<organism evidence="2 3">
    <name type="scientific">Hibiscus syriacus</name>
    <name type="common">Rose of Sharon</name>
    <dbReference type="NCBI Taxonomy" id="106335"/>
    <lineage>
        <taxon>Eukaryota</taxon>
        <taxon>Viridiplantae</taxon>
        <taxon>Streptophyta</taxon>
        <taxon>Embryophyta</taxon>
        <taxon>Tracheophyta</taxon>
        <taxon>Spermatophyta</taxon>
        <taxon>Magnoliopsida</taxon>
        <taxon>eudicotyledons</taxon>
        <taxon>Gunneridae</taxon>
        <taxon>Pentapetalae</taxon>
        <taxon>rosids</taxon>
        <taxon>malvids</taxon>
        <taxon>Malvales</taxon>
        <taxon>Malvaceae</taxon>
        <taxon>Malvoideae</taxon>
        <taxon>Hibiscus</taxon>
    </lineage>
</organism>
<feature type="compositionally biased region" description="Basic and acidic residues" evidence="1">
    <location>
        <begin position="58"/>
        <end position="68"/>
    </location>
</feature>
<evidence type="ECO:0000313" key="3">
    <source>
        <dbReference type="Proteomes" id="UP000436088"/>
    </source>
</evidence>
<feature type="region of interest" description="Disordered" evidence="1">
    <location>
        <begin position="48"/>
        <end position="86"/>
    </location>
</feature>
<sequence length="127" mass="14312">MANHLLAFRPTGFNAFAVPGHLKPHSDRRKSTVPSSSTWWFAPLFGVSSDPDYIDSENEPRKTRRGELETDAGQKSTRARFPPGRFTEDKARQLRMMTTTTSSFHDVMYHSAIASRLASDFKDHSAP</sequence>
<reference evidence="2" key="1">
    <citation type="submission" date="2019-09" db="EMBL/GenBank/DDBJ databases">
        <title>Draft genome information of white flower Hibiscus syriacus.</title>
        <authorList>
            <person name="Kim Y.-M."/>
        </authorList>
    </citation>
    <scope>NUCLEOTIDE SEQUENCE [LARGE SCALE GENOMIC DNA]</scope>
    <source>
        <strain evidence="2">YM2019G1</strain>
    </source>
</reference>
<evidence type="ECO:0000313" key="2">
    <source>
        <dbReference type="EMBL" id="KAE8705816.1"/>
    </source>
</evidence>